<evidence type="ECO:0000256" key="4">
    <source>
        <dbReference type="PROSITE-ProRule" id="PRU01248"/>
    </source>
</evidence>
<organism evidence="7 8">
    <name type="scientific">Microbacterium allomyrinae</name>
    <dbReference type="NCBI Taxonomy" id="2830666"/>
    <lineage>
        <taxon>Bacteria</taxon>
        <taxon>Bacillati</taxon>
        <taxon>Actinomycetota</taxon>
        <taxon>Actinomycetes</taxon>
        <taxon>Micrococcales</taxon>
        <taxon>Microbacteriaceae</taxon>
        <taxon>Microbacterium</taxon>
    </lineage>
</organism>
<dbReference type="GO" id="GO:0015074">
    <property type="term" value="P:DNA integration"/>
    <property type="evidence" value="ECO:0007669"/>
    <property type="project" value="UniProtKB-KW"/>
</dbReference>
<dbReference type="AlphaFoldDB" id="A0A9X1LVW0"/>
<dbReference type="EMBL" id="JAGTTN010000004">
    <property type="protein sequence ID" value="MCC2033052.1"/>
    <property type="molecule type" value="Genomic_DNA"/>
</dbReference>
<dbReference type="GO" id="GO:0003677">
    <property type="term" value="F:DNA binding"/>
    <property type="evidence" value="ECO:0007669"/>
    <property type="project" value="UniProtKB-UniRule"/>
</dbReference>
<dbReference type="Pfam" id="PF00589">
    <property type="entry name" value="Phage_integrase"/>
    <property type="match status" value="1"/>
</dbReference>
<evidence type="ECO:0000256" key="2">
    <source>
        <dbReference type="ARBA" id="ARBA00023125"/>
    </source>
</evidence>
<sequence length="300" mass="34142">MDENTVPLPASRDAELARRVFLSHYAGGTLRLYTSDLQLFFGWCAGFGVDPLAVRRSTLEAFVRHLELERHNAARSIARRFQTIRSFYRLAVADELLDRDPTYMVRLPRWSVDRSKIAWLDDRQMGRLLRQAEETSPHYHALVALMAMLGLRVSEACSISIEDFTEDAIGYILVTVTRKGGKVRTMPIPVPLLRILERARDGRTAGPLILTRRGNRQTRNGAYFWIKELCRKAGLPDNVHPHSLRHSYATALVRAGMSIVDTQESMDHADIRTTMHYYHQPMNHDRHGAHVAARVFASAA</sequence>
<comment type="caution">
    <text evidence="7">The sequence shown here is derived from an EMBL/GenBank/DDBJ whole genome shotgun (WGS) entry which is preliminary data.</text>
</comment>
<dbReference type="Proteomes" id="UP001139354">
    <property type="component" value="Unassembled WGS sequence"/>
</dbReference>
<feature type="domain" description="Tyr recombinase" evidence="5">
    <location>
        <begin position="115"/>
        <end position="290"/>
    </location>
</feature>
<protein>
    <submittedName>
        <fullName evidence="7">Tyrosine-type recombinase/integrase</fullName>
    </submittedName>
</protein>
<accession>A0A9X1LVW0</accession>
<dbReference type="Gene3D" id="1.10.150.130">
    <property type="match status" value="1"/>
</dbReference>
<dbReference type="Gene3D" id="1.10.443.10">
    <property type="entry name" value="Intergrase catalytic core"/>
    <property type="match status" value="1"/>
</dbReference>
<evidence type="ECO:0000256" key="1">
    <source>
        <dbReference type="ARBA" id="ARBA00022908"/>
    </source>
</evidence>
<dbReference type="RefSeq" id="WP_229385020.1">
    <property type="nucleotide sequence ID" value="NZ_JAGTTN010000004.1"/>
</dbReference>
<evidence type="ECO:0000313" key="8">
    <source>
        <dbReference type="Proteomes" id="UP001139354"/>
    </source>
</evidence>
<keyword evidence="2 4" id="KW-0238">DNA-binding</keyword>
<dbReference type="CDD" id="cd00397">
    <property type="entry name" value="DNA_BRE_C"/>
    <property type="match status" value="1"/>
</dbReference>
<name>A0A9X1LVW0_9MICO</name>
<dbReference type="InterPro" id="IPR050090">
    <property type="entry name" value="Tyrosine_recombinase_XerCD"/>
</dbReference>
<dbReference type="InterPro" id="IPR010998">
    <property type="entry name" value="Integrase_recombinase_N"/>
</dbReference>
<proteinExistence type="predicted"/>
<dbReference type="InterPro" id="IPR004107">
    <property type="entry name" value="Integrase_SAM-like_N"/>
</dbReference>
<evidence type="ECO:0000259" key="6">
    <source>
        <dbReference type="PROSITE" id="PS51900"/>
    </source>
</evidence>
<dbReference type="PROSITE" id="PS51898">
    <property type="entry name" value="TYR_RECOMBINASE"/>
    <property type="match status" value="1"/>
</dbReference>
<dbReference type="InterPro" id="IPR013762">
    <property type="entry name" value="Integrase-like_cat_sf"/>
</dbReference>
<reference evidence="7" key="1">
    <citation type="submission" date="2021-04" db="EMBL/GenBank/DDBJ databases">
        <title>Microbacterium tenobrionis sp. nov. and Microbacterium allomyrinae sp. nov., isolated from larvae of Tenobrio molitor and Allomyrina dichotoma, respectively.</title>
        <authorList>
            <person name="Lee S.D."/>
        </authorList>
    </citation>
    <scope>NUCLEOTIDE SEQUENCE</scope>
    <source>
        <strain evidence="7">BWT-G7</strain>
    </source>
</reference>
<keyword evidence="3" id="KW-0233">DNA recombination</keyword>
<gene>
    <name evidence="7" type="ORF">KEC57_12760</name>
</gene>
<keyword evidence="1" id="KW-0229">DNA integration</keyword>
<dbReference type="InterPro" id="IPR002104">
    <property type="entry name" value="Integrase_catalytic"/>
</dbReference>
<dbReference type="PROSITE" id="PS51900">
    <property type="entry name" value="CB"/>
    <property type="match status" value="1"/>
</dbReference>
<dbReference type="InterPro" id="IPR044068">
    <property type="entry name" value="CB"/>
</dbReference>
<dbReference type="Pfam" id="PF02899">
    <property type="entry name" value="Phage_int_SAM_1"/>
    <property type="match status" value="1"/>
</dbReference>
<dbReference type="GO" id="GO:0006310">
    <property type="term" value="P:DNA recombination"/>
    <property type="evidence" value="ECO:0007669"/>
    <property type="project" value="UniProtKB-KW"/>
</dbReference>
<keyword evidence="8" id="KW-1185">Reference proteome</keyword>
<evidence type="ECO:0000259" key="5">
    <source>
        <dbReference type="PROSITE" id="PS51898"/>
    </source>
</evidence>
<evidence type="ECO:0000256" key="3">
    <source>
        <dbReference type="ARBA" id="ARBA00023172"/>
    </source>
</evidence>
<dbReference type="PANTHER" id="PTHR30349">
    <property type="entry name" value="PHAGE INTEGRASE-RELATED"/>
    <property type="match status" value="1"/>
</dbReference>
<dbReference type="InterPro" id="IPR011010">
    <property type="entry name" value="DNA_brk_join_enz"/>
</dbReference>
<feature type="domain" description="Core-binding (CB)" evidence="6">
    <location>
        <begin position="12"/>
        <end position="92"/>
    </location>
</feature>
<dbReference type="PANTHER" id="PTHR30349:SF81">
    <property type="entry name" value="TYROSINE RECOMBINASE XERC"/>
    <property type="match status" value="1"/>
</dbReference>
<evidence type="ECO:0000313" key="7">
    <source>
        <dbReference type="EMBL" id="MCC2033052.1"/>
    </source>
</evidence>
<dbReference type="SUPFAM" id="SSF56349">
    <property type="entry name" value="DNA breaking-rejoining enzymes"/>
    <property type="match status" value="1"/>
</dbReference>